<dbReference type="EMBL" id="PKOZ01000002">
    <property type="protein sequence ID" value="PQD96040.1"/>
    <property type="molecule type" value="Genomic_DNA"/>
</dbReference>
<dbReference type="InterPro" id="IPR023214">
    <property type="entry name" value="HAD_sf"/>
</dbReference>
<dbReference type="InterPro" id="IPR010976">
    <property type="entry name" value="B-phosphoglucomutase_hydrolase"/>
</dbReference>
<dbReference type="SFLD" id="SFLDG01129">
    <property type="entry name" value="C1.5:_HAD__Beta-PGM__Phosphata"/>
    <property type="match status" value="1"/>
</dbReference>
<dbReference type="SFLD" id="SFLDG01135">
    <property type="entry name" value="C1.5.6:_HAD__Beta-PGM__Phospha"/>
    <property type="match status" value="1"/>
</dbReference>
<feature type="binding site" evidence="12">
    <location>
        <position position="172"/>
    </location>
    <ligand>
        <name>Mg(2+)</name>
        <dbReference type="ChEBI" id="CHEBI:18420"/>
    </ligand>
</feature>
<feature type="binding site" evidence="11">
    <location>
        <position position="26"/>
    </location>
    <ligand>
        <name>substrate</name>
    </ligand>
</feature>
<evidence type="ECO:0000256" key="2">
    <source>
        <dbReference type="ARBA" id="ARBA00022553"/>
    </source>
</evidence>
<evidence type="ECO:0000256" key="12">
    <source>
        <dbReference type="PIRSR" id="PIRSR610972-3"/>
    </source>
</evidence>
<comment type="caution">
    <text evidence="14">The sequence shown here is derived from an EMBL/GenBank/DDBJ whole genome shotgun (WGS) entry which is preliminary data.</text>
</comment>
<feature type="binding site" evidence="12">
    <location>
        <position position="173"/>
    </location>
    <ligand>
        <name>Mg(2+)</name>
        <dbReference type="ChEBI" id="CHEBI:18420"/>
    </ligand>
</feature>
<dbReference type="Gene3D" id="3.40.50.1000">
    <property type="entry name" value="HAD superfamily/HAD-like"/>
    <property type="match status" value="1"/>
</dbReference>
<dbReference type="InterPro" id="IPR023198">
    <property type="entry name" value="PGP-like_dom2"/>
</dbReference>
<comment type="catalytic activity">
    <reaction evidence="7">
        <text>beta-D-glucose 1-phosphate = beta-D-glucose 6-phosphate</text>
        <dbReference type="Rhea" id="RHEA:20113"/>
        <dbReference type="ChEBI" id="CHEBI:57684"/>
        <dbReference type="ChEBI" id="CHEBI:58247"/>
        <dbReference type="EC" id="5.4.2.6"/>
    </reaction>
</comment>
<feature type="active site" description="Proton donor/acceptor" evidence="10">
    <location>
        <position position="12"/>
    </location>
</feature>
<feature type="binding site" evidence="11">
    <location>
        <begin position="117"/>
        <end position="121"/>
    </location>
    <ligand>
        <name>substrate</name>
    </ligand>
</feature>
<protein>
    <recommendedName>
        <fullName evidence="9">Beta-phosphoglucomutase</fullName>
        <ecNumber evidence="8">5.4.2.6</ecNumber>
    </recommendedName>
</protein>
<dbReference type="InterPro" id="IPR006439">
    <property type="entry name" value="HAD-SF_hydro_IA"/>
</dbReference>
<dbReference type="GO" id="GO:0008801">
    <property type="term" value="F:beta-phosphoglucomutase activity"/>
    <property type="evidence" value="ECO:0007669"/>
    <property type="project" value="UniProtKB-EC"/>
</dbReference>
<keyword evidence="5" id="KW-0413">Isomerase</keyword>
<dbReference type="InterPro" id="IPR036412">
    <property type="entry name" value="HAD-like_sf"/>
</dbReference>
<reference evidence="14 15" key="1">
    <citation type="submission" date="2017-12" db="EMBL/GenBank/DDBJ databases">
        <title>Taxonomic description and draft genome of Pradoshia cofamensis Gen. nov., sp. nov., a thermotolerant bacillale isolated from anterior gut of earthworm Eisenia fetida.</title>
        <authorList>
            <person name="Saha T."/>
            <person name="Chakraborty R."/>
        </authorList>
    </citation>
    <scope>NUCLEOTIDE SEQUENCE [LARGE SCALE GENOMIC DNA]</scope>
    <source>
        <strain evidence="14 15">EAG3</strain>
    </source>
</reference>
<evidence type="ECO:0000256" key="11">
    <source>
        <dbReference type="PIRSR" id="PIRSR610972-2"/>
    </source>
</evidence>
<dbReference type="NCBIfam" id="TIGR01509">
    <property type="entry name" value="HAD-SF-IA-v3"/>
    <property type="match status" value="1"/>
</dbReference>
<feature type="binding site" evidence="11">
    <location>
        <position position="79"/>
    </location>
    <ligand>
        <name>substrate</name>
    </ligand>
</feature>
<dbReference type="NCBIfam" id="TIGR02009">
    <property type="entry name" value="PGMB-YQAB-SF"/>
    <property type="match status" value="1"/>
</dbReference>
<sequence length="221" mass="24252">MGKLEAIIFDLDGVITDTAEYHYLAWKGLAAELGIPFTREDNERLKGVSRLASLEIILELGNKQMAFTEEEKEHLAKKKNIQYMELIKRITPADILPGIKPFIKEIKEAGIKVGLASASKNAPAVLKGLDLLDEFDYMADANLIANGKPDPEIFLNAALNLKVNPENCIGVEDAKAGVQAIKRARMFAVGVGSMDQLGEADIVYASTSELSFKKIIEIFSK</sequence>
<evidence type="ECO:0000256" key="10">
    <source>
        <dbReference type="PIRSR" id="PIRSR610972-1"/>
    </source>
</evidence>
<proteinExistence type="inferred from homology"/>
<feature type="binding site" evidence="11">
    <location>
        <begin position="10"/>
        <end position="12"/>
    </location>
    <ligand>
        <name>substrate</name>
    </ligand>
</feature>
<dbReference type="Pfam" id="PF00702">
    <property type="entry name" value="Hydrolase"/>
    <property type="match status" value="1"/>
</dbReference>
<feature type="binding site" evidence="12">
    <location>
        <position position="10"/>
    </location>
    <ligand>
        <name>Mg(2+)</name>
        <dbReference type="ChEBI" id="CHEBI:18420"/>
    </ligand>
</feature>
<dbReference type="GO" id="GO:0005975">
    <property type="term" value="P:carbohydrate metabolic process"/>
    <property type="evidence" value="ECO:0007669"/>
    <property type="project" value="InterPro"/>
</dbReference>
<comment type="similarity">
    <text evidence="1">Belongs to the HAD-like hydrolase superfamily. CbbY/CbbZ/Gph/YieH family.</text>
</comment>
<keyword evidence="2" id="KW-0597">Phosphoprotein</keyword>
<keyword evidence="4 12" id="KW-0460">Magnesium</keyword>
<dbReference type="SUPFAM" id="SSF56784">
    <property type="entry name" value="HAD-like"/>
    <property type="match status" value="1"/>
</dbReference>
<evidence type="ECO:0000256" key="5">
    <source>
        <dbReference type="ARBA" id="ARBA00023235"/>
    </source>
</evidence>
<dbReference type="RefSeq" id="WP_104848469.1">
    <property type="nucleotide sequence ID" value="NZ_PKOZ01000002.1"/>
</dbReference>
<dbReference type="EC" id="5.4.2.6" evidence="8"/>
<evidence type="ECO:0000256" key="13">
    <source>
        <dbReference type="PIRSR" id="PIRSR610972-4"/>
    </source>
</evidence>
<dbReference type="InterPro" id="IPR051600">
    <property type="entry name" value="Beta-PGM-like"/>
</dbReference>
<feature type="binding site" evidence="11">
    <location>
        <position position="53"/>
    </location>
    <ligand>
        <name>substrate</name>
    </ligand>
</feature>
<dbReference type="PANTHER" id="PTHR46193">
    <property type="entry name" value="6-PHOSPHOGLUCONATE PHOSPHATASE"/>
    <property type="match status" value="1"/>
</dbReference>
<evidence type="ECO:0000256" key="6">
    <source>
        <dbReference type="ARBA" id="ARBA00023277"/>
    </source>
</evidence>
<evidence type="ECO:0000256" key="8">
    <source>
        <dbReference type="ARBA" id="ARBA00044968"/>
    </source>
</evidence>
<evidence type="ECO:0000256" key="3">
    <source>
        <dbReference type="ARBA" id="ARBA00022723"/>
    </source>
</evidence>
<accession>A0A2S7N226</accession>
<keyword evidence="15" id="KW-1185">Reference proteome</keyword>
<dbReference type="AlphaFoldDB" id="A0A2S7N226"/>
<keyword evidence="6" id="KW-0119">Carbohydrate metabolism</keyword>
<dbReference type="PANTHER" id="PTHR46193:SF18">
    <property type="entry name" value="HEXITOL PHOSPHATASE B"/>
    <property type="match status" value="1"/>
</dbReference>
<feature type="site" description="Important for catalytic activity and assists the phosphoryl transfer reaction to Asp8 by balancing charge and orienting the reacting groups" evidence="13">
    <location>
        <position position="117"/>
    </location>
</feature>
<dbReference type="PRINTS" id="PR00413">
    <property type="entry name" value="HADHALOGNASE"/>
</dbReference>
<evidence type="ECO:0000256" key="7">
    <source>
        <dbReference type="ARBA" id="ARBA00044926"/>
    </source>
</evidence>
<evidence type="ECO:0000313" key="15">
    <source>
        <dbReference type="Proteomes" id="UP000239663"/>
    </source>
</evidence>
<name>A0A2S7N226_9BACI</name>
<evidence type="ECO:0000256" key="4">
    <source>
        <dbReference type="ARBA" id="ARBA00022842"/>
    </source>
</evidence>
<dbReference type="Proteomes" id="UP000239663">
    <property type="component" value="Unassembled WGS sequence"/>
</dbReference>
<dbReference type="Gene3D" id="1.10.150.240">
    <property type="entry name" value="Putative phosphatase, domain 2"/>
    <property type="match status" value="1"/>
</dbReference>
<gene>
    <name evidence="14" type="primary">pgmB</name>
    <name evidence="14" type="ORF">CYL18_05415</name>
</gene>
<dbReference type="InterPro" id="IPR010972">
    <property type="entry name" value="Beta-PGM"/>
</dbReference>
<feature type="binding site" evidence="11">
    <location>
        <position position="148"/>
    </location>
    <ligand>
        <name>substrate</name>
    </ligand>
</feature>
<dbReference type="NCBIfam" id="TIGR01990">
    <property type="entry name" value="bPGM"/>
    <property type="match status" value="1"/>
</dbReference>
<dbReference type="SFLD" id="SFLDS00003">
    <property type="entry name" value="Haloacid_Dehalogenase"/>
    <property type="match status" value="1"/>
</dbReference>
<evidence type="ECO:0000256" key="9">
    <source>
        <dbReference type="ARBA" id="ARBA00044991"/>
    </source>
</evidence>
<organism evidence="14 15">
    <name type="scientific">Pradoshia eiseniae</name>
    <dbReference type="NCBI Taxonomy" id="2064768"/>
    <lineage>
        <taxon>Bacteria</taxon>
        <taxon>Bacillati</taxon>
        <taxon>Bacillota</taxon>
        <taxon>Bacilli</taxon>
        <taxon>Bacillales</taxon>
        <taxon>Bacillaceae</taxon>
        <taxon>Pradoshia</taxon>
    </lineage>
</organism>
<feature type="binding site" evidence="11">
    <location>
        <begin position="45"/>
        <end position="50"/>
    </location>
    <ligand>
        <name>substrate</name>
    </ligand>
</feature>
<dbReference type="OrthoDB" id="9797743at2"/>
<feature type="site" description="Important for catalytic activity and assists the phosphoryl transfer reaction to Asp8 by balancing charge and orienting the reacting groups" evidence="13">
    <location>
        <position position="148"/>
    </location>
</feature>
<evidence type="ECO:0000313" key="14">
    <source>
        <dbReference type="EMBL" id="PQD96040.1"/>
    </source>
</evidence>
<dbReference type="GO" id="GO:0000287">
    <property type="term" value="F:magnesium ion binding"/>
    <property type="evidence" value="ECO:0007669"/>
    <property type="project" value="InterPro"/>
</dbReference>
<dbReference type="SFLD" id="SFLDF00046">
    <property type="entry name" value="beta-phosphoglucomutase"/>
    <property type="match status" value="1"/>
</dbReference>
<comment type="cofactor">
    <cofactor evidence="12">
        <name>Mg(2+)</name>
        <dbReference type="ChEBI" id="CHEBI:18420"/>
    </cofactor>
    <text evidence="12">Binds 2 magnesium ions per subunit.</text>
</comment>
<feature type="active site" description="Proton donor/acceptor" evidence="10">
    <location>
        <position position="10"/>
    </location>
</feature>
<keyword evidence="3 12" id="KW-0479">Metal-binding</keyword>
<dbReference type="CDD" id="cd02598">
    <property type="entry name" value="HAD_BPGM"/>
    <property type="match status" value="1"/>
</dbReference>
<evidence type="ECO:0000256" key="1">
    <source>
        <dbReference type="ARBA" id="ARBA00006171"/>
    </source>
</evidence>
<feature type="binding site" evidence="12">
    <location>
        <position position="12"/>
    </location>
    <ligand>
        <name>Mg(2+)</name>
        <dbReference type="ChEBI" id="CHEBI:18420"/>
    </ligand>
</feature>